<name>A0ABV8HFN4_9ACTN</name>
<organism evidence="1 2">
    <name type="scientific">Streptomyces polygonati</name>
    <dbReference type="NCBI Taxonomy" id="1617087"/>
    <lineage>
        <taxon>Bacteria</taxon>
        <taxon>Bacillati</taxon>
        <taxon>Actinomycetota</taxon>
        <taxon>Actinomycetes</taxon>
        <taxon>Kitasatosporales</taxon>
        <taxon>Streptomycetaceae</taxon>
        <taxon>Streptomyces</taxon>
    </lineage>
</organism>
<evidence type="ECO:0000313" key="2">
    <source>
        <dbReference type="Proteomes" id="UP001595765"/>
    </source>
</evidence>
<proteinExistence type="predicted"/>
<keyword evidence="2" id="KW-1185">Reference proteome</keyword>
<dbReference type="Pfam" id="PF09481">
    <property type="entry name" value="CRISPR_Cse1"/>
    <property type="match status" value="1"/>
</dbReference>
<accession>A0ABV8HFN4</accession>
<dbReference type="InterPro" id="IPR013381">
    <property type="entry name" value="CRISPR-assoc_prot_Cse1"/>
</dbReference>
<dbReference type="EMBL" id="JBHSBB010000005">
    <property type="protein sequence ID" value="MFC4030735.1"/>
    <property type="molecule type" value="Genomic_DNA"/>
</dbReference>
<reference evidence="2" key="1">
    <citation type="journal article" date="2019" name="Int. J. Syst. Evol. Microbiol.">
        <title>The Global Catalogue of Microorganisms (GCM) 10K type strain sequencing project: providing services to taxonomists for standard genome sequencing and annotation.</title>
        <authorList>
            <consortium name="The Broad Institute Genomics Platform"/>
            <consortium name="The Broad Institute Genome Sequencing Center for Infectious Disease"/>
            <person name="Wu L."/>
            <person name="Ma J."/>
        </authorList>
    </citation>
    <scope>NUCLEOTIDE SEQUENCE [LARGE SCALE GENOMIC DNA]</scope>
    <source>
        <strain evidence="2">CGMCC 4.7237</strain>
    </source>
</reference>
<protein>
    <submittedName>
        <fullName evidence="1">Type I-E CRISPR-associated protein Cse1/CasA</fullName>
    </submittedName>
</protein>
<sequence length="541" mass="59330">MSIELPCVQVESAPSAADLYDLLTEPFVSVSPMPGADGPGFRTVGLRELFLEAHRIGGLAVALPPAASGLLRVLYAIAARITGLDEAEDVGEWSDRRYNLLDGEGRFDPETVEGYFVRYSDRFRLFDVERPWMQDPRLLGECPTGSGVNKLVMARPAGNNQVFFGHFTDSEQVPLPPADAVLHLLAQLYYGPSGQCTPRTVNGQRFGNAYAGPLRKVLSYHPVGRSLFETLLLGLPYPNRWTGERGAAADACPWERDELPDPLAVPAAPAGPLSALTEQYRHAVLLTPAAGGRSVVDAHITWALRVNRPPHEDPYLLWDEGKDLVKRPREADADRALWRDLDALVTESRGNSGHRPYVLSDLTSDLPQDVEDSVRVQSLGFDQDGQTRDRTYFTGSTPPLFALLRPSDDPADHALRNGLQEGRDAAEKAAGRLEYALQTAWRAYTTPFEKERPGGTAKDRRKRGGPWPALAAAAYWPAAEQQFWQSLAEGDFTGSIQAFGRIALQEYDAATAPIAATPRGSKAREEARGLVRSLLRVPDCP</sequence>
<evidence type="ECO:0000313" key="1">
    <source>
        <dbReference type="EMBL" id="MFC4030735.1"/>
    </source>
</evidence>
<gene>
    <name evidence="1" type="primary">casA</name>
    <name evidence="1" type="synonym">cse1</name>
    <name evidence="1" type="ORF">ACFO3J_04545</name>
</gene>
<dbReference type="Proteomes" id="UP001595765">
    <property type="component" value="Unassembled WGS sequence"/>
</dbReference>
<dbReference type="NCBIfam" id="TIGR02547">
    <property type="entry name" value="casA_cse1"/>
    <property type="match status" value="1"/>
</dbReference>
<comment type="caution">
    <text evidence="1">The sequence shown here is derived from an EMBL/GenBank/DDBJ whole genome shotgun (WGS) entry which is preliminary data.</text>
</comment>
<dbReference type="RefSeq" id="WP_386426325.1">
    <property type="nucleotide sequence ID" value="NZ_JBHSBB010000005.1"/>
</dbReference>